<keyword evidence="6" id="KW-0963">Cytoplasm</keyword>
<dbReference type="InterPro" id="IPR024083">
    <property type="entry name" value="Fumarase/histidase_N"/>
</dbReference>
<dbReference type="HAMAP" id="MF_00006">
    <property type="entry name" value="Arg_succ_lyase"/>
    <property type="match status" value="1"/>
</dbReference>
<dbReference type="EC" id="4.3.2.1" evidence="2 6"/>
<feature type="domain" description="Fumarate lyase N-terminal" evidence="7">
    <location>
        <begin position="18"/>
        <end position="313"/>
    </location>
</feature>
<dbReference type="Proteomes" id="UP001139502">
    <property type="component" value="Unassembled WGS sequence"/>
</dbReference>
<dbReference type="InterPro" id="IPR022761">
    <property type="entry name" value="Fumarate_lyase_N"/>
</dbReference>
<proteinExistence type="inferred from homology"/>
<dbReference type="Pfam" id="PF00206">
    <property type="entry name" value="Lyase_1"/>
    <property type="match status" value="1"/>
</dbReference>
<evidence type="ECO:0000259" key="7">
    <source>
        <dbReference type="Pfam" id="PF00206"/>
    </source>
</evidence>
<dbReference type="RefSeq" id="WP_254165383.1">
    <property type="nucleotide sequence ID" value="NZ_JANAFB010000007.1"/>
</dbReference>
<keyword evidence="4 6" id="KW-0028">Amino-acid biosynthesis</keyword>
<comment type="subcellular location">
    <subcellularLocation>
        <location evidence="6">Cytoplasm</location>
    </subcellularLocation>
</comment>
<accession>A0A9X2KHT8</accession>
<comment type="similarity">
    <text evidence="6">Belongs to the lyase 1 family. Argininosuccinate lyase subfamily.</text>
</comment>
<name>A0A9X2KHT8_9MICC</name>
<keyword evidence="3 6" id="KW-0055">Arginine biosynthesis</keyword>
<dbReference type="PRINTS" id="PR00149">
    <property type="entry name" value="FUMRATELYASE"/>
</dbReference>
<dbReference type="FunFam" id="1.20.200.10:FF:000015">
    <property type="entry name" value="argininosuccinate lyase isoform X2"/>
    <property type="match status" value="1"/>
</dbReference>
<dbReference type="NCBIfam" id="TIGR00838">
    <property type="entry name" value="argH"/>
    <property type="match status" value="1"/>
</dbReference>
<dbReference type="SUPFAM" id="SSF48557">
    <property type="entry name" value="L-aspartase-like"/>
    <property type="match status" value="1"/>
</dbReference>
<evidence type="ECO:0000256" key="3">
    <source>
        <dbReference type="ARBA" id="ARBA00022571"/>
    </source>
</evidence>
<comment type="caution">
    <text evidence="9">The sequence shown here is derived from an EMBL/GenBank/DDBJ whole genome shotgun (WGS) entry which is preliminary data.</text>
</comment>
<evidence type="ECO:0000259" key="8">
    <source>
        <dbReference type="Pfam" id="PF14698"/>
    </source>
</evidence>
<gene>
    <name evidence="6 9" type="primary">argH</name>
    <name evidence="9" type="ORF">NBM05_04340</name>
</gene>
<comment type="catalytic activity">
    <reaction evidence="6">
        <text>2-(N(omega)-L-arginino)succinate = fumarate + L-arginine</text>
        <dbReference type="Rhea" id="RHEA:24020"/>
        <dbReference type="ChEBI" id="CHEBI:29806"/>
        <dbReference type="ChEBI" id="CHEBI:32682"/>
        <dbReference type="ChEBI" id="CHEBI:57472"/>
        <dbReference type="EC" id="4.3.2.1"/>
    </reaction>
</comment>
<dbReference type="InterPro" id="IPR020557">
    <property type="entry name" value="Fumarate_lyase_CS"/>
</dbReference>
<dbReference type="Gene3D" id="1.10.40.30">
    <property type="entry name" value="Fumarase/aspartase (C-terminal domain)"/>
    <property type="match status" value="1"/>
</dbReference>
<dbReference type="AlphaFoldDB" id="A0A9X2KHT8"/>
<organism evidence="9 10">
    <name type="scientific">Rothia santali</name>
    <dbReference type="NCBI Taxonomy" id="2949643"/>
    <lineage>
        <taxon>Bacteria</taxon>
        <taxon>Bacillati</taxon>
        <taxon>Actinomycetota</taxon>
        <taxon>Actinomycetes</taxon>
        <taxon>Micrococcales</taxon>
        <taxon>Micrococcaceae</taxon>
        <taxon>Rothia</taxon>
    </lineage>
</organism>
<evidence type="ECO:0000256" key="1">
    <source>
        <dbReference type="ARBA" id="ARBA00004941"/>
    </source>
</evidence>
<dbReference type="InterPro" id="IPR008948">
    <property type="entry name" value="L-Aspartase-like"/>
</dbReference>
<feature type="domain" description="Argininosuccinate lyase C-terminal" evidence="8">
    <location>
        <begin position="376"/>
        <end position="443"/>
    </location>
</feature>
<dbReference type="GO" id="GO:0042450">
    <property type="term" value="P:L-arginine biosynthetic process via ornithine"/>
    <property type="evidence" value="ECO:0007669"/>
    <property type="project" value="UniProtKB-UniRule"/>
</dbReference>
<reference evidence="9" key="1">
    <citation type="submission" date="2022-06" db="EMBL/GenBank/DDBJ databases">
        <title>Rothia sp. isolated from sandalwood seedling.</title>
        <authorList>
            <person name="Tuikhar N."/>
            <person name="Kirdat K."/>
            <person name="Thorat V."/>
            <person name="Swetha P."/>
            <person name="Padma S."/>
            <person name="Sundararaj R."/>
            <person name="Yadav A."/>
        </authorList>
    </citation>
    <scope>NUCLEOTIDE SEQUENCE</scope>
    <source>
        <strain evidence="9">AR01</strain>
    </source>
</reference>
<dbReference type="Pfam" id="PF14698">
    <property type="entry name" value="ASL_C2"/>
    <property type="match status" value="1"/>
</dbReference>
<dbReference type="GO" id="GO:0005829">
    <property type="term" value="C:cytosol"/>
    <property type="evidence" value="ECO:0007669"/>
    <property type="project" value="TreeGrafter"/>
</dbReference>
<sequence>MATSHDKHGTNEGALWGGRFSGGPSDALAALSKSTQFDWRLAPYDIAGSRAHARVLHAKALLDDAELEGMIAALDRLEADVRSGAYAPADSDEDVHGALERGLIERAGVDLGGKLRAGRSRNDQIATLGRMYLRDHASYIAEDVLAVIDALIAQSQRHPYAPMPGRTHLQHAQPVLLSHHLLAHAWALYRDLDRLADWDRRAAVSPYGSGALAGSSLGLDPVAVARELGFDSAVHNSIDGTAGRDVYAEFSWITAMIAVDLSRVSEEVILWATKEFSFVTLHDSFSTGSSIMPQKKNPDIAELARGKAGRLIGDHAGLLATLKALPLAYNRDLQEDKEPIFDAIDQLEVLLPAVAGMIDTLDFHTERLAELAPQGFALATDVAEWLVRQGVPFRVAHELAGDAVRVCEERGCELWDLSDEDYAAISEHLTPGVREVLTVEGSLSSRSSQGGTAPEAVAAQLEALTAALQEPRRFAERARVID</sequence>
<evidence type="ECO:0000313" key="9">
    <source>
        <dbReference type="EMBL" id="MCP3425275.1"/>
    </source>
</evidence>
<dbReference type="Gene3D" id="1.10.275.10">
    <property type="entry name" value="Fumarase/aspartase (N-terminal domain)"/>
    <property type="match status" value="1"/>
</dbReference>
<comment type="pathway">
    <text evidence="1 6">Amino-acid biosynthesis; L-arginine biosynthesis; L-arginine from L-ornithine and carbamoyl phosphate: step 3/3.</text>
</comment>
<dbReference type="CDD" id="cd01359">
    <property type="entry name" value="Argininosuccinate_lyase"/>
    <property type="match status" value="1"/>
</dbReference>
<dbReference type="InterPro" id="IPR029419">
    <property type="entry name" value="Arg_succ_lyase_C"/>
</dbReference>
<dbReference type="PANTHER" id="PTHR43814">
    <property type="entry name" value="ARGININOSUCCINATE LYASE"/>
    <property type="match status" value="1"/>
</dbReference>
<evidence type="ECO:0000256" key="4">
    <source>
        <dbReference type="ARBA" id="ARBA00022605"/>
    </source>
</evidence>
<evidence type="ECO:0000313" key="10">
    <source>
        <dbReference type="Proteomes" id="UP001139502"/>
    </source>
</evidence>
<dbReference type="PRINTS" id="PR00145">
    <property type="entry name" value="ARGSUCLYASE"/>
</dbReference>
<protein>
    <recommendedName>
        <fullName evidence="2 6">Argininosuccinate lyase</fullName>
        <shortName evidence="6">ASAL</shortName>
        <ecNumber evidence="2 6">4.3.2.1</ecNumber>
    </recommendedName>
    <alternativeName>
        <fullName evidence="6">Arginosuccinase</fullName>
    </alternativeName>
</protein>
<dbReference type="PROSITE" id="PS00163">
    <property type="entry name" value="FUMARATE_LYASES"/>
    <property type="match status" value="1"/>
</dbReference>
<dbReference type="InterPro" id="IPR000362">
    <property type="entry name" value="Fumarate_lyase_fam"/>
</dbReference>
<keyword evidence="10" id="KW-1185">Reference proteome</keyword>
<evidence type="ECO:0000256" key="2">
    <source>
        <dbReference type="ARBA" id="ARBA00012338"/>
    </source>
</evidence>
<evidence type="ECO:0000256" key="5">
    <source>
        <dbReference type="ARBA" id="ARBA00023239"/>
    </source>
</evidence>
<keyword evidence="5 6" id="KW-0456">Lyase</keyword>
<dbReference type="EMBL" id="JANAFB010000007">
    <property type="protein sequence ID" value="MCP3425275.1"/>
    <property type="molecule type" value="Genomic_DNA"/>
</dbReference>
<dbReference type="Gene3D" id="1.20.200.10">
    <property type="entry name" value="Fumarase/aspartase (Central domain)"/>
    <property type="match status" value="1"/>
</dbReference>
<dbReference type="InterPro" id="IPR009049">
    <property type="entry name" value="Argininosuccinate_lyase"/>
</dbReference>
<dbReference type="FunFam" id="1.10.40.30:FF:000001">
    <property type="entry name" value="Argininosuccinate lyase"/>
    <property type="match status" value="1"/>
</dbReference>
<evidence type="ECO:0000256" key="6">
    <source>
        <dbReference type="HAMAP-Rule" id="MF_00006"/>
    </source>
</evidence>
<dbReference type="PANTHER" id="PTHR43814:SF1">
    <property type="entry name" value="ARGININOSUCCINATE LYASE"/>
    <property type="match status" value="1"/>
</dbReference>
<dbReference type="GO" id="GO:0004056">
    <property type="term" value="F:argininosuccinate lyase activity"/>
    <property type="evidence" value="ECO:0007669"/>
    <property type="project" value="UniProtKB-UniRule"/>
</dbReference>